<feature type="compositionally biased region" description="Acidic residues" evidence="1">
    <location>
        <begin position="16"/>
        <end position="29"/>
    </location>
</feature>
<sequence>MAAAVSTPASSLSAGELDEDSAEGFEHVDEEFTNFEDILRQDWRTLERDSVPLAGQNPEVDGPIEPYVLDDMLVDPLDGTEQPKRSLRPRQSTKRFRDPCYDLDNSGDYDPAEQERLSRQRLKRSRAKKRVIRFSNSDELCADETATEEHHSYHNNRQCSQDAEKSCIVLRVNSEQGKRTLEELLSLSATPADPDVKGYALRRRAPADVAIHDTSKGPAKDFIKLRARHPAPEERSETADDPVEALPSSLNRIKKSHNRNRRRKVPGDCLECSAESRRCQYQLDDTGQYDSAGCISCRDDGLSCTIREKLPSALADNDLQINVHAKASSSEGMKDVEGEEETSERRPTIQPNVVIRKIGTSERPSTIQPKIMTRKIETSFTYPIYFNCDDAEHSTILRDCLFCTSPEAAVYGFGLRQTHIEDYQDSRRCEEVSRRMRPTSLCTLCTTTRMNILFCEKHDMRPIVGVYKQTGAAYDEEVDVHHVEDLKGICAICPLRAVYECASEKSSTEDGNGCGLRLCEPCALKVEMEHDGNLRHALSLLPSKVGEMLQLRADCELLRDDGALQRYFQWLSIGPLAANTSF</sequence>
<dbReference type="Proteomes" id="UP000237631">
    <property type="component" value="Unassembled WGS sequence"/>
</dbReference>
<dbReference type="OrthoDB" id="3644527at2759"/>
<reference evidence="3" key="1">
    <citation type="journal article" date="2017" name="bioRxiv">
        <title>Conservation of a gene cluster reveals novel cercosporin biosynthetic mechanisms and extends production to the genus Colletotrichum.</title>
        <authorList>
            <person name="de Jonge R."/>
            <person name="Ebert M.K."/>
            <person name="Huitt-Roehl C.R."/>
            <person name="Pal P."/>
            <person name="Suttle J.C."/>
            <person name="Spanner R.E."/>
            <person name="Neubauer J.D."/>
            <person name="Jurick W.M.II."/>
            <person name="Stott K.A."/>
            <person name="Secor G.A."/>
            <person name="Thomma B.P.H.J."/>
            <person name="Van de Peer Y."/>
            <person name="Townsend C.A."/>
            <person name="Bolton M.D."/>
        </authorList>
    </citation>
    <scope>NUCLEOTIDE SEQUENCE [LARGE SCALE GENOMIC DNA]</scope>
    <source>
        <strain evidence="3">CBS538.71</strain>
    </source>
</reference>
<keyword evidence="3" id="KW-1185">Reference proteome</keyword>
<evidence type="ECO:0000313" key="2">
    <source>
        <dbReference type="EMBL" id="PPJ54118.1"/>
    </source>
</evidence>
<dbReference type="EMBL" id="PNEN01000570">
    <property type="protein sequence ID" value="PPJ54118.1"/>
    <property type="molecule type" value="Genomic_DNA"/>
</dbReference>
<protein>
    <submittedName>
        <fullName evidence="2">Uncharacterized protein</fullName>
    </submittedName>
</protein>
<feature type="compositionally biased region" description="Basic residues" evidence="1">
    <location>
        <begin position="85"/>
        <end position="94"/>
    </location>
</feature>
<dbReference type="AlphaFoldDB" id="A0A2S6C306"/>
<feature type="region of interest" description="Disordered" evidence="1">
    <location>
        <begin position="1"/>
        <end position="29"/>
    </location>
</feature>
<name>A0A2S6C306_9PEZI</name>
<dbReference type="STRING" id="357750.A0A2S6C306"/>
<proteinExistence type="predicted"/>
<feature type="region of interest" description="Disordered" evidence="1">
    <location>
        <begin position="73"/>
        <end position="122"/>
    </location>
</feature>
<feature type="region of interest" description="Disordered" evidence="1">
    <location>
        <begin position="327"/>
        <end position="346"/>
    </location>
</feature>
<evidence type="ECO:0000256" key="1">
    <source>
        <dbReference type="SAM" id="MobiDB-lite"/>
    </source>
</evidence>
<organism evidence="2 3">
    <name type="scientific">Cercospora berteroae</name>
    <dbReference type="NCBI Taxonomy" id="357750"/>
    <lineage>
        <taxon>Eukaryota</taxon>
        <taxon>Fungi</taxon>
        <taxon>Dikarya</taxon>
        <taxon>Ascomycota</taxon>
        <taxon>Pezizomycotina</taxon>
        <taxon>Dothideomycetes</taxon>
        <taxon>Dothideomycetidae</taxon>
        <taxon>Mycosphaerellales</taxon>
        <taxon>Mycosphaerellaceae</taxon>
        <taxon>Cercospora</taxon>
    </lineage>
</organism>
<accession>A0A2S6C306</accession>
<gene>
    <name evidence="2" type="ORF">CBER1_01112</name>
</gene>
<evidence type="ECO:0000313" key="3">
    <source>
        <dbReference type="Proteomes" id="UP000237631"/>
    </source>
</evidence>
<comment type="caution">
    <text evidence="2">The sequence shown here is derived from an EMBL/GenBank/DDBJ whole genome shotgun (WGS) entry which is preliminary data.</text>
</comment>